<dbReference type="NCBIfam" id="NF001664">
    <property type="entry name" value="PRK00431.1-6"/>
    <property type="match status" value="1"/>
</dbReference>
<organism evidence="3">
    <name type="scientific">Phallusia mammillata</name>
    <dbReference type="NCBI Taxonomy" id="59560"/>
    <lineage>
        <taxon>Eukaryota</taxon>
        <taxon>Metazoa</taxon>
        <taxon>Chordata</taxon>
        <taxon>Tunicata</taxon>
        <taxon>Ascidiacea</taxon>
        <taxon>Phlebobranchia</taxon>
        <taxon>Ascidiidae</taxon>
        <taxon>Phallusia</taxon>
    </lineage>
</organism>
<dbReference type="SMART" id="SM00506">
    <property type="entry name" value="A1pp"/>
    <property type="match status" value="1"/>
</dbReference>
<sequence>MMTAIFARKIELCNGADITKLPVDAIVNAANESLLGGGGVDGAIHRAAGPELLAECRKLKGCKTGNAKITKGYKLPAKHVIHTVGPIGENSEKLFSCYRTSLDLLKKHKLRSIAFPCISTGIYGYPNDKAAKVAMAAILGWLKNNSKCVDKIVLCLFMPKDQQIYHSLYNELAKQPDSDGTSVDPEDHLQKPPKTDKKLEDRVKKERVSDTEKPLQAEPNISVAVQEAPINNKAEIQEEQSTDMSQDIDVPDTGATQKTTSERIVESPDMVMNFDVETSKNEEKAVQDNDTKMETIEMEQNANAIGKDLTSNEQIQRTSSPDDMDVNEKSA</sequence>
<evidence type="ECO:0000313" key="3">
    <source>
        <dbReference type="EMBL" id="CAB3263587.1"/>
    </source>
</evidence>
<dbReference type="Gene3D" id="3.40.220.10">
    <property type="entry name" value="Leucine Aminopeptidase, subunit E, domain 1"/>
    <property type="match status" value="1"/>
</dbReference>
<dbReference type="SUPFAM" id="SSF52949">
    <property type="entry name" value="Macro domain-like"/>
    <property type="match status" value="1"/>
</dbReference>
<evidence type="ECO:0000256" key="1">
    <source>
        <dbReference type="SAM" id="MobiDB-lite"/>
    </source>
</evidence>
<reference evidence="3" key="1">
    <citation type="submission" date="2020-04" db="EMBL/GenBank/DDBJ databases">
        <authorList>
            <person name="Neveu A P."/>
        </authorList>
    </citation>
    <scope>NUCLEOTIDE SEQUENCE</scope>
    <source>
        <tissue evidence="3">Whole embryo</tissue>
    </source>
</reference>
<feature type="region of interest" description="Disordered" evidence="1">
    <location>
        <begin position="175"/>
        <end position="216"/>
    </location>
</feature>
<feature type="region of interest" description="Disordered" evidence="1">
    <location>
        <begin position="299"/>
        <end position="331"/>
    </location>
</feature>
<feature type="compositionally biased region" description="Basic and acidic residues" evidence="1">
    <location>
        <begin position="185"/>
        <end position="215"/>
    </location>
</feature>
<gene>
    <name evidence="3" type="primary">Macrod2</name>
</gene>
<dbReference type="PROSITE" id="PS51154">
    <property type="entry name" value="MACRO"/>
    <property type="match status" value="1"/>
</dbReference>
<dbReference type="Pfam" id="PF01661">
    <property type="entry name" value="Macro"/>
    <property type="match status" value="1"/>
</dbReference>
<protein>
    <submittedName>
        <fullName evidence="3">O-acetyl-ADP-ribose deacetylase MACROD2-like</fullName>
    </submittedName>
</protein>
<accession>A0A6F9DJG2</accession>
<dbReference type="CDD" id="cd02908">
    <property type="entry name" value="Macro_OAADPr_deacetylase"/>
    <property type="match status" value="1"/>
</dbReference>
<feature type="domain" description="Macro" evidence="2">
    <location>
        <begin position="1"/>
        <end position="173"/>
    </location>
</feature>
<dbReference type="PANTHER" id="PTHR11106">
    <property type="entry name" value="GANGLIOSIDE INDUCED DIFFERENTIATION ASSOCIATED PROTEIN 2-RELATED"/>
    <property type="match status" value="1"/>
</dbReference>
<evidence type="ECO:0000259" key="2">
    <source>
        <dbReference type="PROSITE" id="PS51154"/>
    </source>
</evidence>
<dbReference type="InterPro" id="IPR043472">
    <property type="entry name" value="Macro_dom-like"/>
</dbReference>
<dbReference type="InterPro" id="IPR002589">
    <property type="entry name" value="Macro_dom"/>
</dbReference>
<proteinExistence type="evidence at transcript level"/>
<dbReference type="PANTHER" id="PTHR11106:SF27">
    <property type="entry name" value="MACRO DOMAIN-CONTAINING PROTEIN"/>
    <property type="match status" value="1"/>
</dbReference>
<name>A0A6F9DJG2_9ASCI</name>
<feature type="compositionally biased region" description="Polar residues" evidence="1">
    <location>
        <begin position="299"/>
        <end position="321"/>
    </location>
</feature>
<dbReference type="EMBL" id="LR787725">
    <property type="protein sequence ID" value="CAB3263587.1"/>
    <property type="molecule type" value="mRNA"/>
</dbReference>
<feature type="region of interest" description="Disordered" evidence="1">
    <location>
        <begin position="237"/>
        <end position="260"/>
    </location>
</feature>
<dbReference type="AlphaFoldDB" id="A0A6F9DJG2"/>